<accession>A0A6M3LWF3</accession>
<feature type="transmembrane region" description="Helical" evidence="1">
    <location>
        <begin position="12"/>
        <end position="31"/>
    </location>
</feature>
<dbReference type="EMBL" id="MT143539">
    <property type="protein sequence ID" value="QJA97944.1"/>
    <property type="molecule type" value="Genomic_DNA"/>
</dbReference>
<reference evidence="2" key="1">
    <citation type="submission" date="2020-03" db="EMBL/GenBank/DDBJ databases">
        <title>The deep terrestrial virosphere.</title>
        <authorList>
            <person name="Holmfeldt K."/>
            <person name="Nilsson E."/>
            <person name="Simone D."/>
            <person name="Lopez-Fernandez M."/>
            <person name="Wu X."/>
            <person name="de Brujin I."/>
            <person name="Lundin D."/>
            <person name="Andersson A."/>
            <person name="Bertilsson S."/>
            <person name="Dopson M."/>
        </authorList>
    </citation>
    <scope>NUCLEOTIDE SEQUENCE</scope>
    <source>
        <strain evidence="2">MM415B05825</strain>
    </source>
</reference>
<gene>
    <name evidence="2" type="ORF">MM415B05825_0001</name>
</gene>
<dbReference type="AlphaFoldDB" id="A0A6M3LWF3"/>
<evidence type="ECO:0000313" key="2">
    <source>
        <dbReference type="EMBL" id="QJA97944.1"/>
    </source>
</evidence>
<keyword evidence="1" id="KW-0812">Transmembrane</keyword>
<protein>
    <submittedName>
        <fullName evidence="2">Uncharacterized protein</fullName>
    </submittedName>
</protein>
<name>A0A6M3LWF3_9ZZZZ</name>
<evidence type="ECO:0000256" key="1">
    <source>
        <dbReference type="SAM" id="Phobius"/>
    </source>
</evidence>
<keyword evidence="1" id="KW-1133">Transmembrane helix</keyword>
<keyword evidence="1" id="KW-0472">Membrane</keyword>
<sequence>MKEKTVRMLIKSTSVIRFIGLMFVVFTVWWIMNALGFDVSTTCVFCLLLMIGLMLLSIADFLDALDLIMDIAEEIMEEL</sequence>
<feature type="transmembrane region" description="Helical" evidence="1">
    <location>
        <begin position="37"/>
        <end position="59"/>
    </location>
</feature>
<organism evidence="2">
    <name type="scientific">viral metagenome</name>
    <dbReference type="NCBI Taxonomy" id="1070528"/>
    <lineage>
        <taxon>unclassified sequences</taxon>
        <taxon>metagenomes</taxon>
        <taxon>organismal metagenomes</taxon>
    </lineage>
</organism>
<proteinExistence type="predicted"/>